<evidence type="ECO:0000256" key="3">
    <source>
        <dbReference type="ARBA" id="ARBA00022527"/>
    </source>
</evidence>
<dbReference type="InterPro" id="IPR017441">
    <property type="entry name" value="Protein_kinase_ATP_BS"/>
</dbReference>
<keyword evidence="3 9" id="KW-0723">Serine/threonine-protein kinase</keyword>
<evidence type="ECO:0000256" key="9">
    <source>
        <dbReference type="PIRNR" id="PIRNR038172"/>
    </source>
</evidence>
<evidence type="ECO:0000313" key="16">
    <source>
        <dbReference type="Ensembl" id="ENSLCAP00010025226.1"/>
    </source>
</evidence>
<dbReference type="GeneTree" id="ENSGT00940000155483"/>
<reference evidence="17" key="1">
    <citation type="submission" date="2015-09" db="EMBL/GenBank/DDBJ databases">
        <authorList>
            <person name="Sai Rama Sridatta P."/>
        </authorList>
    </citation>
    <scope>NUCLEOTIDE SEQUENCE [LARGE SCALE GENOMIC DNA]</scope>
</reference>
<dbReference type="InterPro" id="IPR050629">
    <property type="entry name" value="STE20/SPS1-PAK"/>
</dbReference>
<keyword evidence="7 9" id="KW-0418">Kinase</keyword>
<dbReference type="SMART" id="SM00036">
    <property type="entry name" value="CNH"/>
    <property type="match status" value="1"/>
</dbReference>
<dbReference type="PANTHER" id="PTHR48012">
    <property type="entry name" value="STERILE20-LIKE KINASE, ISOFORM B-RELATED"/>
    <property type="match status" value="1"/>
</dbReference>
<dbReference type="Proteomes" id="UP000314980">
    <property type="component" value="Unassembled WGS sequence"/>
</dbReference>
<feature type="binding site" evidence="11">
    <location>
        <begin position="22"/>
        <end position="30"/>
    </location>
    <ligand>
        <name>ATP</name>
        <dbReference type="ChEBI" id="CHEBI:30616"/>
    </ligand>
</feature>
<evidence type="ECO:0000313" key="17">
    <source>
        <dbReference type="Proteomes" id="UP000314980"/>
    </source>
</evidence>
<dbReference type="Gene3D" id="1.10.510.10">
    <property type="entry name" value="Transferase(Phosphotransferase) domain 1"/>
    <property type="match status" value="1"/>
</dbReference>
<keyword evidence="17" id="KW-1185">Reference proteome</keyword>
<dbReference type="AlphaFoldDB" id="A0A4W6DIJ6"/>
<dbReference type="InterPro" id="IPR011009">
    <property type="entry name" value="Kinase-like_dom_sf"/>
</dbReference>
<dbReference type="PROSITE" id="PS00107">
    <property type="entry name" value="PROTEIN_KINASE_ATP"/>
    <property type="match status" value="1"/>
</dbReference>
<dbReference type="SMART" id="SM00220">
    <property type="entry name" value="S_TKc"/>
    <property type="match status" value="1"/>
</dbReference>
<evidence type="ECO:0000256" key="12">
    <source>
        <dbReference type="PROSITE-ProRule" id="PRU10141"/>
    </source>
</evidence>
<organism evidence="16 17">
    <name type="scientific">Lates calcarifer</name>
    <name type="common">Barramundi</name>
    <name type="synonym">Holocentrus calcarifer</name>
    <dbReference type="NCBI Taxonomy" id="8187"/>
    <lineage>
        <taxon>Eukaryota</taxon>
        <taxon>Metazoa</taxon>
        <taxon>Chordata</taxon>
        <taxon>Craniata</taxon>
        <taxon>Vertebrata</taxon>
        <taxon>Euteleostomi</taxon>
        <taxon>Actinopterygii</taxon>
        <taxon>Neopterygii</taxon>
        <taxon>Teleostei</taxon>
        <taxon>Neoteleostei</taxon>
        <taxon>Acanthomorphata</taxon>
        <taxon>Carangaria</taxon>
        <taxon>Carangaria incertae sedis</taxon>
        <taxon>Centropomidae</taxon>
        <taxon>Lates</taxon>
    </lineage>
</organism>
<dbReference type="STRING" id="8187.ENSLCAP00010025226"/>
<dbReference type="InterPro" id="IPR000719">
    <property type="entry name" value="Prot_kinase_dom"/>
</dbReference>
<reference evidence="16" key="2">
    <citation type="submission" date="2025-08" db="UniProtKB">
        <authorList>
            <consortium name="Ensembl"/>
        </authorList>
    </citation>
    <scope>IDENTIFICATION</scope>
</reference>
<dbReference type="PANTHER" id="PTHR48012:SF17">
    <property type="entry name" value="MITOGEN-ACTIVATED PROTEIN KINASE KINASE KINASE KINASE 3"/>
    <property type="match status" value="1"/>
</dbReference>
<evidence type="ECO:0000259" key="14">
    <source>
        <dbReference type="PROSITE" id="PS50011"/>
    </source>
</evidence>
<feature type="region of interest" description="Disordered" evidence="13">
    <location>
        <begin position="389"/>
        <end position="443"/>
    </location>
</feature>
<dbReference type="SUPFAM" id="SSF56112">
    <property type="entry name" value="Protein kinase-like (PK-like)"/>
    <property type="match status" value="1"/>
</dbReference>
<evidence type="ECO:0000256" key="4">
    <source>
        <dbReference type="ARBA" id="ARBA00022553"/>
    </source>
</evidence>
<dbReference type="PROSITE" id="PS50219">
    <property type="entry name" value="CNH"/>
    <property type="match status" value="1"/>
</dbReference>
<feature type="active site" description="Proton acceptor" evidence="10">
    <location>
        <position position="136"/>
    </location>
</feature>
<keyword evidence="5 9" id="KW-0808">Transferase</keyword>
<evidence type="ECO:0000256" key="1">
    <source>
        <dbReference type="ARBA" id="ARBA00001946"/>
    </source>
</evidence>
<dbReference type="FunFam" id="1.10.510.10:FF:000031">
    <property type="entry name" value="Mitogen-activated protein kinase kinase kinase kinase"/>
    <property type="match status" value="1"/>
</dbReference>
<dbReference type="CDD" id="cd06613">
    <property type="entry name" value="STKc_MAP4K3_like"/>
    <property type="match status" value="1"/>
</dbReference>
<dbReference type="InterPro" id="IPR021160">
    <property type="entry name" value="MAPKKKK"/>
</dbReference>
<protein>
    <recommendedName>
        <fullName evidence="9">Mitogen-activated protein kinase kinase kinase kinase</fullName>
        <ecNumber evidence="9">2.7.11.1</ecNumber>
    </recommendedName>
</protein>
<evidence type="ECO:0000256" key="13">
    <source>
        <dbReference type="SAM" id="MobiDB-lite"/>
    </source>
</evidence>
<evidence type="ECO:0000256" key="2">
    <source>
        <dbReference type="ARBA" id="ARBA00008874"/>
    </source>
</evidence>
<dbReference type="Ensembl" id="ENSLCAT00010025774.1">
    <property type="protein sequence ID" value="ENSLCAP00010025226.1"/>
    <property type="gene ID" value="ENSLCAG00010011553.1"/>
</dbReference>
<feature type="domain" description="CNH" evidence="15">
    <location>
        <begin position="479"/>
        <end position="790"/>
    </location>
</feature>
<dbReference type="GO" id="GO:0106310">
    <property type="term" value="F:protein serine kinase activity"/>
    <property type="evidence" value="ECO:0007669"/>
    <property type="project" value="RHEA"/>
</dbReference>
<dbReference type="PIRSF" id="PIRSF038172">
    <property type="entry name" value="MAPKKKK"/>
    <property type="match status" value="1"/>
</dbReference>
<evidence type="ECO:0000256" key="8">
    <source>
        <dbReference type="ARBA" id="ARBA00022840"/>
    </source>
</evidence>
<name>A0A4W6DIJ6_LATCA</name>
<dbReference type="GO" id="GO:0005737">
    <property type="term" value="C:cytoplasm"/>
    <property type="evidence" value="ECO:0007669"/>
    <property type="project" value="TreeGrafter"/>
</dbReference>
<comment type="catalytic activity">
    <reaction evidence="9">
        <text>L-threonyl-[protein] + ATP = O-phospho-L-threonyl-[protein] + ADP + H(+)</text>
        <dbReference type="Rhea" id="RHEA:46608"/>
        <dbReference type="Rhea" id="RHEA-COMP:11060"/>
        <dbReference type="Rhea" id="RHEA-COMP:11605"/>
        <dbReference type="ChEBI" id="CHEBI:15378"/>
        <dbReference type="ChEBI" id="CHEBI:30013"/>
        <dbReference type="ChEBI" id="CHEBI:30616"/>
        <dbReference type="ChEBI" id="CHEBI:61977"/>
        <dbReference type="ChEBI" id="CHEBI:456216"/>
        <dbReference type="EC" id="2.7.11.1"/>
    </reaction>
</comment>
<evidence type="ECO:0000256" key="7">
    <source>
        <dbReference type="ARBA" id="ARBA00022777"/>
    </source>
</evidence>
<comment type="cofactor">
    <cofactor evidence="1 9">
        <name>Mg(2+)</name>
        <dbReference type="ChEBI" id="CHEBI:18420"/>
    </cofactor>
</comment>
<evidence type="ECO:0000256" key="11">
    <source>
        <dbReference type="PIRSR" id="PIRSR038172-2"/>
    </source>
</evidence>
<dbReference type="GO" id="GO:0008349">
    <property type="term" value="F:MAP kinase kinase kinase kinase activity"/>
    <property type="evidence" value="ECO:0007669"/>
    <property type="project" value="InterPro"/>
</dbReference>
<comment type="similarity">
    <text evidence="2 9">Belongs to the protein kinase superfamily. STE Ser/Thr protein kinase family. STE20 subfamily.</text>
</comment>
<feature type="domain" description="Protein kinase" evidence="14">
    <location>
        <begin position="16"/>
        <end position="273"/>
    </location>
</feature>
<evidence type="ECO:0000256" key="6">
    <source>
        <dbReference type="ARBA" id="ARBA00022741"/>
    </source>
</evidence>
<proteinExistence type="inferred from homology"/>
<accession>A0A4W6DIJ6</accession>
<feature type="compositionally biased region" description="Low complexity" evidence="13">
    <location>
        <begin position="416"/>
        <end position="428"/>
    </location>
</feature>
<dbReference type="InterPro" id="IPR001180">
    <property type="entry name" value="CNH_dom"/>
</dbReference>
<evidence type="ECO:0000256" key="5">
    <source>
        <dbReference type="ARBA" id="ARBA00022679"/>
    </source>
</evidence>
<dbReference type="Pfam" id="PF00069">
    <property type="entry name" value="Pkinase"/>
    <property type="match status" value="1"/>
</dbReference>
<evidence type="ECO:0000259" key="15">
    <source>
        <dbReference type="PROSITE" id="PS50219"/>
    </source>
</evidence>
<dbReference type="Pfam" id="PF00780">
    <property type="entry name" value="CNH"/>
    <property type="match status" value="1"/>
</dbReference>
<dbReference type="PROSITE" id="PS50011">
    <property type="entry name" value="PROTEIN_KINASE_DOM"/>
    <property type="match status" value="1"/>
</dbReference>
<sequence length="817" mass="91771">MSCCPDISRRNPQEDFQLIHRVGSGTYGDVYKARSVSTGELAAIKVIKLEPGEDFAVVQQEILMMKDCKHSNIVAYYGSYFRREKLWISMEFCGGGSLQDIYHITGPLTESQIAYVLRETLQGLFYLHSKGKMHRDIKGANILLTDNGYVKLADFGVSAQITMTIAKRKSFIGTPYWMAPEVAAVERKGGYNQLCDIWAVGVTAIELAELQPPMFDLHPMRSLLLMTKTNFQPPKLKDKVKWTGNFHQFVKVALTKNPKKRPAADKLLQHPFVSQPLSRTLAIELLDKVTNPDQMSYQDQQDHLDDDETDTEVVSVPQRIPSGNTREGKTLSEINFDQMKFDPPLRKETEAHQEEAGEQIFIFTLYFCKHILSPVIGSVHVSVCVSDMSTTPPKQEGPLPPDHRSDQDLGTIKHQSLSGSPTQSTTQGPPRPPPPKLSPQRLSNRGELSLNHKTTSNGLPPTPKVHMGACFSKVFNGCPLKIHSAASWISPDTRDQHLIFGAEEGIYTLNLNELHENCMEQLFPRRCTWVYVMNNTLISISGKASQLYCHSLPGLFEQARQKQKLPVSIPTHRLPDRILPRKFSISNKIPDTKGCLKCCVVRNPYTGHKYLGGAFQSGVVLLEWVELMQKFMLVKNVDFQPPCPLEVLELLVVPEQPYPLICVGLSIGTKPNQPVSFQTLDPNSSCPTPPHSENPQSCVIHVTQLERDTVLVCLDRCIKIVNLQGNLKSSKKLSAELTFNFQIESIVCLQDSVLAFWRHGMQGRSFRSNEITQEISDISRMFRLLGSDRVVVLESRATDNPTEHSNLYILAGHENSY</sequence>
<comment type="catalytic activity">
    <reaction evidence="9">
        <text>L-seryl-[protein] + ATP = O-phospho-L-seryl-[protein] + ADP + H(+)</text>
        <dbReference type="Rhea" id="RHEA:17989"/>
        <dbReference type="Rhea" id="RHEA-COMP:9863"/>
        <dbReference type="Rhea" id="RHEA-COMP:11604"/>
        <dbReference type="ChEBI" id="CHEBI:15378"/>
        <dbReference type="ChEBI" id="CHEBI:29999"/>
        <dbReference type="ChEBI" id="CHEBI:30616"/>
        <dbReference type="ChEBI" id="CHEBI:83421"/>
        <dbReference type="ChEBI" id="CHEBI:456216"/>
        <dbReference type="EC" id="2.7.11.1"/>
    </reaction>
</comment>
<feature type="binding site" evidence="11 12">
    <location>
        <position position="45"/>
    </location>
    <ligand>
        <name>ATP</name>
        <dbReference type="ChEBI" id="CHEBI:30616"/>
    </ligand>
</feature>
<comment type="function">
    <text evidence="9">Serine/threonine kinase that plays a role in the response to environmental stress. Appears to act upstream of the JUN N-terminal pathway.</text>
</comment>
<dbReference type="EC" id="2.7.11.1" evidence="9"/>
<dbReference type="GO" id="GO:0005524">
    <property type="term" value="F:ATP binding"/>
    <property type="evidence" value="ECO:0007669"/>
    <property type="project" value="UniProtKB-UniRule"/>
</dbReference>
<keyword evidence="8 9" id="KW-0067">ATP-binding</keyword>
<reference evidence="16" key="3">
    <citation type="submission" date="2025-09" db="UniProtKB">
        <authorList>
            <consortium name="Ensembl"/>
        </authorList>
    </citation>
    <scope>IDENTIFICATION</scope>
</reference>
<evidence type="ECO:0000256" key="10">
    <source>
        <dbReference type="PIRSR" id="PIRSR038172-1"/>
    </source>
</evidence>
<keyword evidence="6 9" id="KW-0547">Nucleotide-binding</keyword>
<dbReference type="InParanoid" id="A0A4W6DIJ6"/>
<keyword evidence="4" id="KW-0597">Phosphoprotein</keyword>